<dbReference type="Pfam" id="PF17172">
    <property type="entry name" value="GST_N_4"/>
    <property type="match status" value="1"/>
</dbReference>
<dbReference type="InterPro" id="IPR033468">
    <property type="entry name" value="Metaxin_GST"/>
</dbReference>
<evidence type="ECO:0000259" key="3">
    <source>
        <dbReference type="Pfam" id="PF17172"/>
    </source>
</evidence>
<keyword evidence="5" id="KW-1185">Reference proteome</keyword>
<dbReference type="InterPro" id="IPR040079">
    <property type="entry name" value="Glutathione_S-Trfase"/>
</dbReference>
<name>A0AA39IQG0_9BILA</name>
<dbReference type="AlphaFoldDB" id="A0AA39IQG0"/>
<dbReference type="SFLD" id="SFLDG01180">
    <property type="entry name" value="SUF1"/>
    <property type="match status" value="1"/>
</dbReference>
<dbReference type="InterPro" id="IPR036282">
    <property type="entry name" value="Glutathione-S-Trfase_C_sf"/>
</dbReference>
<dbReference type="CDD" id="cd03080">
    <property type="entry name" value="GST_N_Metaxin_like"/>
    <property type="match status" value="1"/>
</dbReference>
<reference evidence="4" key="1">
    <citation type="submission" date="2023-06" db="EMBL/GenBank/DDBJ databases">
        <title>Genomic analysis of the entomopathogenic nematode Steinernema hermaphroditum.</title>
        <authorList>
            <person name="Schwarz E.M."/>
            <person name="Heppert J.K."/>
            <person name="Baniya A."/>
            <person name="Schwartz H.T."/>
            <person name="Tan C.-H."/>
            <person name="Antoshechkin I."/>
            <person name="Sternberg P.W."/>
            <person name="Goodrich-Blair H."/>
            <person name="Dillman A.R."/>
        </authorList>
    </citation>
    <scope>NUCLEOTIDE SEQUENCE</scope>
    <source>
        <strain evidence="4">PS9179</strain>
        <tissue evidence="4">Whole animal</tissue>
    </source>
</reference>
<accession>A0AA39IQG0</accession>
<sequence>MSILASRCPQLNSLTGNAVRFASSIVRLPEVHKKDWKEDVVYLYQFPPARVVPNLSPFCLKVHTYLKAQKVPHEVVSTYRMRSAKGLLPFIELNGQQIADSQLILFLLQKNFNIKENLSTEQAAVARAVDRMVDGSMFFTLLYPKMVWNTEKYIHRDVTNIPLPGFVTNIIAKSFVKKVKRRFGGLGYGRFSKEELRDVLRRDLEAIDGILGNKKFLFGDKPVIPDFTLFGHLATSYYLPYRQPIGDFLDDEFPRVLNHMLRMRAHYWPEWEDPK</sequence>
<gene>
    <name evidence="4" type="ORF">QR680_010409</name>
</gene>
<dbReference type="GO" id="GO:0005737">
    <property type="term" value="C:cytoplasm"/>
    <property type="evidence" value="ECO:0007669"/>
    <property type="project" value="TreeGrafter"/>
</dbReference>
<evidence type="ECO:0000313" key="5">
    <source>
        <dbReference type="Proteomes" id="UP001175271"/>
    </source>
</evidence>
<proteinExistence type="inferred from homology"/>
<dbReference type="Gene3D" id="1.20.1050.10">
    <property type="match status" value="1"/>
</dbReference>
<dbReference type="EMBL" id="JAUCMV010000001">
    <property type="protein sequence ID" value="KAK0427754.1"/>
    <property type="molecule type" value="Genomic_DNA"/>
</dbReference>
<dbReference type="Pfam" id="PF17171">
    <property type="entry name" value="GST_C_6"/>
    <property type="match status" value="1"/>
</dbReference>
<evidence type="ECO:0000256" key="1">
    <source>
        <dbReference type="ARBA" id="ARBA00006475"/>
    </source>
</evidence>
<feature type="domain" description="Metaxin glutathione S-transferase" evidence="2">
    <location>
        <begin position="201"/>
        <end position="263"/>
    </location>
</feature>
<dbReference type="SFLD" id="SFLDS00019">
    <property type="entry name" value="Glutathione_Transferase_(cytos"/>
    <property type="match status" value="1"/>
</dbReference>
<dbReference type="PANTHER" id="PTHR12289">
    <property type="entry name" value="METAXIN RELATED"/>
    <property type="match status" value="1"/>
</dbReference>
<comment type="similarity">
    <text evidence="1">Belongs to the FAX family.</text>
</comment>
<dbReference type="SUPFAM" id="SSF47616">
    <property type="entry name" value="GST C-terminal domain-like"/>
    <property type="match status" value="1"/>
</dbReference>
<organism evidence="4 5">
    <name type="scientific">Steinernema hermaphroditum</name>
    <dbReference type="NCBI Taxonomy" id="289476"/>
    <lineage>
        <taxon>Eukaryota</taxon>
        <taxon>Metazoa</taxon>
        <taxon>Ecdysozoa</taxon>
        <taxon>Nematoda</taxon>
        <taxon>Chromadorea</taxon>
        <taxon>Rhabditida</taxon>
        <taxon>Tylenchina</taxon>
        <taxon>Panagrolaimomorpha</taxon>
        <taxon>Strongyloidoidea</taxon>
        <taxon>Steinernematidae</taxon>
        <taxon>Steinernema</taxon>
    </lineage>
</organism>
<dbReference type="PANTHER" id="PTHR12289:SF32">
    <property type="entry name" value="GST_C_6 DOMAIN-CONTAINING PROTEIN"/>
    <property type="match status" value="1"/>
</dbReference>
<evidence type="ECO:0008006" key="6">
    <source>
        <dbReference type="Google" id="ProtNLM"/>
    </source>
</evidence>
<dbReference type="InterPro" id="IPR050931">
    <property type="entry name" value="Mito_Protein_Transport_Metaxin"/>
</dbReference>
<dbReference type="CDD" id="cd03193">
    <property type="entry name" value="GST_C_Metaxin"/>
    <property type="match status" value="1"/>
</dbReference>
<feature type="domain" description="Thioredoxin-like fold" evidence="3">
    <location>
        <begin position="57"/>
        <end position="146"/>
    </location>
</feature>
<protein>
    <recommendedName>
        <fullName evidence="6">GST C-terminal domain-containing protein</fullName>
    </recommendedName>
</protein>
<dbReference type="Proteomes" id="UP001175271">
    <property type="component" value="Unassembled WGS sequence"/>
</dbReference>
<evidence type="ECO:0000313" key="4">
    <source>
        <dbReference type="EMBL" id="KAK0427754.1"/>
    </source>
</evidence>
<evidence type="ECO:0000259" key="2">
    <source>
        <dbReference type="Pfam" id="PF17171"/>
    </source>
</evidence>
<dbReference type="InterPro" id="IPR036249">
    <property type="entry name" value="Thioredoxin-like_sf"/>
</dbReference>
<dbReference type="InterPro" id="IPR026928">
    <property type="entry name" value="FAX/IsoI-like"/>
</dbReference>
<comment type="caution">
    <text evidence="4">The sequence shown here is derived from an EMBL/GenBank/DDBJ whole genome shotgun (WGS) entry which is preliminary data.</text>
</comment>
<dbReference type="InterPro" id="IPR012336">
    <property type="entry name" value="Thioredoxin-like_fold"/>
</dbReference>
<dbReference type="SFLD" id="SFLDG01200">
    <property type="entry name" value="SUF1.1"/>
    <property type="match status" value="1"/>
</dbReference>
<dbReference type="SUPFAM" id="SSF52833">
    <property type="entry name" value="Thioredoxin-like"/>
    <property type="match status" value="1"/>
</dbReference>